<evidence type="ECO:0000256" key="1">
    <source>
        <dbReference type="SAM" id="MobiDB-lite"/>
    </source>
</evidence>
<feature type="compositionally biased region" description="Low complexity" evidence="1">
    <location>
        <begin position="223"/>
        <end position="238"/>
    </location>
</feature>
<protein>
    <submittedName>
        <fullName evidence="2">Uncharacterized protein</fullName>
    </submittedName>
</protein>
<feature type="compositionally biased region" description="Polar residues" evidence="1">
    <location>
        <begin position="265"/>
        <end position="280"/>
    </location>
</feature>
<dbReference type="STRING" id="329885.A0A4U0V072"/>
<feature type="region of interest" description="Disordered" evidence="1">
    <location>
        <begin position="1"/>
        <end position="41"/>
    </location>
</feature>
<feature type="region of interest" description="Disordered" evidence="1">
    <location>
        <begin position="56"/>
        <end position="129"/>
    </location>
</feature>
<evidence type="ECO:0000313" key="2">
    <source>
        <dbReference type="EMBL" id="TKA41951.1"/>
    </source>
</evidence>
<organism evidence="2 3">
    <name type="scientific">Friedmanniomyces endolithicus</name>
    <dbReference type="NCBI Taxonomy" id="329885"/>
    <lineage>
        <taxon>Eukaryota</taxon>
        <taxon>Fungi</taxon>
        <taxon>Dikarya</taxon>
        <taxon>Ascomycota</taxon>
        <taxon>Pezizomycotina</taxon>
        <taxon>Dothideomycetes</taxon>
        <taxon>Dothideomycetidae</taxon>
        <taxon>Mycosphaerellales</taxon>
        <taxon>Teratosphaeriaceae</taxon>
        <taxon>Friedmanniomyces</taxon>
    </lineage>
</organism>
<sequence length="440" mass="46660">MGLPATPRAMKNPRREVTPSVPEIPSNFSELSSGGSITGSALSQVTGSYLSQVSSLLPNQSSSITQPSQVSSHSDNARPYEDYDNLAPLLPSSIFGQKGAQPPRSASVPLESSAPGGVHPAYKPGLPSTRRLSIRGHVRKISPPESSIMSLTQPSIDETIHGDDQQVIIIGDSLADANEPIMLPELQHLAGPPPPPPVPTMFQIVSNLTNSDVIRVHMNGSSASELSSVLPSTTYPTSSAPPYPHPMERSTTASPTTHRHGRGSMSETLGSQAFGSQTFGSRFRGVTDRMRSQSRSRAKSPPMPTNSSQQAPYETVLPPMPVHHARSESVSRAKSPYEMAGPPPPPSPTSHSRRVSFSRAKSPYEQAMTAGGQGQQIPPPPPHPPAAYGAESSLSETAIAPSTLPSSRSGSTNGYRNPREVRANMPPETLQQGVYNGGFL</sequence>
<proteinExistence type="predicted"/>
<dbReference type="EMBL" id="NAJP01000025">
    <property type="protein sequence ID" value="TKA41951.1"/>
    <property type="molecule type" value="Genomic_DNA"/>
</dbReference>
<feature type="compositionally biased region" description="Polar residues" evidence="1">
    <location>
        <begin position="26"/>
        <end position="41"/>
    </location>
</feature>
<dbReference type="Proteomes" id="UP000310066">
    <property type="component" value="Unassembled WGS sequence"/>
</dbReference>
<dbReference type="AlphaFoldDB" id="A0A4U0V072"/>
<name>A0A4U0V072_9PEZI</name>
<accession>A0A4U0V072</accession>
<feature type="compositionally biased region" description="Low complexity" evidence="1">
    <location>
        <begin position="60"/>
        <end position="74"/>
    </location>
</feature>
<dbReference type="OrthoDB" id="7326421at2759"/>
<comment type="caution">
    <text evidence="2">The sequence shown here is derived from an EMBL/GenBank/DDBJ whole genome shotgun (WGS) entry which is preliminary data.</text>
</comment>
<gene>
    <name evidence="2" type="ORF">B0A54_06632</name>
</gene>
<feature type="compositionally biased region" description="Polar residues" evidence="1">
    <location>
        <begin position="403"/>
        <end position="415"/>
    </location>
</feature>
<evidence type="ECO:0000313" key="3">
    <source>
        <dbReference type="Proteomes" id="UP000310066"/>
    </source>
</evidence>
<feature type="region of interest" description="Disordered" evidence="1">
    <location>
        <begin position="223"/>
        <end position="440"/>
    </location>
</feature>
<reference evidence="2 3" key="1">
    <citation type="submission" date="2017-03" db="EMBL/GenBank/DDBJ databases">
        <title>Genomes of endolithic fungi from Antarctica.</title>
        <authorList>
            <person name="Coleine C."/>
            <person name="Masonjones S."/>
            <person name="Stajich J.E."/>
        </authorList>
    </citation>
    <scope>NUCLEOTIDE SEQUENCE [LARGE SCALE GENOMIC DNA]</scope>
    <source>
        <strain evidence="2 3">CCFEE 5311</strain>
    </source>
</reference>